<sequence length="141" mass="14747">MTRVPVRKRRTFMLTPLVDVMFLVLIFFMLSSQTGRYGLLSIVPPARAETDAAAAVPAVADPAGAELVVTIGPGAVRIGGRSIATNALPGALSALRSAGYEHAVLLTTTAASVQDVVSVLEAFESARFARTRLVREAGVAP</sequence>
<dbReference type="EMBL" id="BSNS01000028">
    <property type="protein sequence ID" value="GLQ58023.1"/>
    <property type="molecule type" value="Genomic_DNA"/>
</dbReference>
<evidence type="ECO:0000256" key="8">
    <source>
        <dbReference type="SAM" id="Phobius"/>
    </source>
</evidence>
<name>A0ABQ5WDQ6_9HYPH</name>
<feature type="transmembrane region" description="Helical" evidence="8">
    <location>
        <begin position="12"/>
        <end position="30"/>
    </location>
</feature>
<evidence type="ECO:0000256" key="4">
    <source>
        <dbReference type="ARBA" id="ARBA00022692"/>
    </source>
</evidence>
<protein>
    <recommendedName>
        <fullName evidence="11">Biopolymer transport protein ExbD</fullName>
    </recommendedName>
</protein>
<keyword evidence="10" id="KW-1185">Reference proteome</keyword>
<evidence type="ECO:0000256" key="3">
    <source>
        <dbReference type="ARBA" id="ARBA00022475"/>
    </source>
</evidence>
<comment type="subcellular location">
    <subcellularLocation>
        <location evidence="1">Cell membrane</location>
        <topology evidence="1">Single-pass membrane protein</topology>
    </subcellularLocation>
    <subcellularLocation>
        <location evidence="7">Cell membrane</location>
        <topology evidence="7">Single-pass type II membrane protein</topology>
    </subcellularLocation>
</comment>
<gene>
    <name evidence="9" type="ORF">GCM10010862_52820</name>
</gene>
<evidence type="ECO:0000256" key="5">
    <source>
        <dbReference type="ARBA" id="ARBA00022989"/>
    </source>
</evidence>
<keyword evidence="4 7" id="KW-0812">Transmembrane</keyword>
<evidence type="ECO:0000256" key="7">
    <source>
        <dbReference type="RuleBase" id="RU003879"/>
    </source>
</evidence>
<organism evidence="9 10">
    <name type="scientific">Devosia nitrariae</name>
    <dbReference type="NCBI Taxonomy" id="2071872"/>
    <lineage>
        <taxon>Bacteria</taxon>
        <taxon>Pseudomonadati</taxon>
        <taxon>Pseudomonadota</taxon>
        <taxon>Alphaproteobacteria</taxon>
        <taxon>Hyphomicrobiales</taxon>
        <taxon>Devosiaceae</taxon>
        <taxon>Devosia</taxon>
    </lineage>
</organism>
<reference evidence="10" key="1">
    <citation type="journal article" date="2019" name="Int. J. Syst. Evol. Microbiol.">
        <title>The Global Catalogue of Microorganisms (GCM) 10K type strain sequencing project: providing services to taxonomists for standard genome sequencing and annotation.</title>
        <authorList>
            <consortium name="The Broad Institute Genomics Platform"/>
            <consortium name="The Broad Institute Genome Sequencing Center for Infectious Disease"/>
            <person name="Wu L."/>
            <person name="Ma J."/>
        </authorList>
    </citation>
    <scope>NUCLEOTIDE SEQUENCE [LARGE SCALE GENOMIC DNA]</scope>
    <source>
        <strain evidence="10">NBRC 112416</strain>
    </source>
</reference>
<evidence type="ECO:0000256" key="6">
    <source>
        <dbReference type="ARBA" id="ARBA00023136"/>
    </source>
</evidence>
<dbReference type="InterPro" id="IPR003400">
    <property type="entry name" value="ExbD"/>
</dbReference>
<comment type="similarity">
    <text evidence="2 7">Belongs to the ExbD/TolR family.</text>
</comment>
<comment type="caution">
    <text evidence="9">The sequence shown here is derived from an EMBL/GenBank/DDBJ whole genome shotgun (WGS) entry which is preliminary data.</text>
</comment>
<evidence type="ECO:0000313" key="10">
    <source>
        <dbReference type="Proteomes" id="UP001156691"/>
    </source>
</evidence>
<keyword evidence="5 8" id="KW-1133">Transmembrane helix</keyword>
<keyword evidence="7" id="KW-0813">Transport</keyword>
<evidence type="ECO:0000256" key="2">
    <source>
        <dbReference type="ARBA" id="ARBA00005811"/>
    </source>
</evidence>
<dbReference type="Proteomes" id="UP001156691">
    <property type="component" value="Unassembled WGS sequence"/>
</dbReference>
<keyword evidence="6 8" id="KW-0472">Membrane</keyword>
<keyword evidence="7" id="KW-0653">Protein transport</keyword>
<evidence type="ECO:0000313" key="9">
    <source>
        <dbReference type="EMBL" id="GLQ58023.1"/>
    </source>
</evidence>
<evidence type="ECO:0008006" key="11">
    <source>
        <dbReference type="Google" id="ProtNLM"/>
    </source>
</evidence>
<keyword evidence="3" id="KW-1003">Cell membrane</keyword>
<dbReference type="Pfam" id="PF02472">
    <property type="entry name" value="ExbD"/>
    <property type="match status" value="1"/>
</dbReference>
<proteinExistence type="inferred from homology"/>
<evidence type="ECO:0000256" key="1">
    <source>
        <dbReference type="ARBA" id="ARBA00004162"/>
    </source>
</evidence>
<accession>A0ABQ5WDQ6</accession>
<dbReference type="RefSeq" id="WP_284343416.1">
    <property type="nucleotide sequence ID" value="NZ_BSNS01000028.1"/>
</dbReference>